<feature type="transmembrane region" description="Helical" evidence="3">
    <location>
        <begin position="27"/>
        <end position="46"/>
    </location>
</feature>
<name>A0A3Q0RPP2_AMPCI</name>
<evidence type="ECO:0000259" key="4">
    <source>
        <dbReference type="Pfam" id="PF02140"/>
    </source>
</evidence>
<dbReference type="InterPro" id="IPR043159">
    <property type="entry name" value="Lectin_gal-bd_sf"/>
</dbReference>
<keyword evidence="2" id="KW-0677">Repeat</keyword>
<sequence>MLRLYLSMQTRCSAEINSLTLKNILSLYQSLFILIAVYSAMFGRTLQGTLDISKYLPLSVLVPECQSSVALQVLTARCQGKKTCLIRASTREFGDPCYAGTRKYLSVIYTCGESPKKPISMVYFFLPPGGDVC</sequence>
<dbReference type="Pfam" id="PF02140">
    <property type="entry name" value="SUEL_Lectin"/>
    <property type="match status" value="1"/>
</dbReference>
<dbReference type="CDD" id="cd22829">
    <property type="entry name" value="Gal_Rha_Lectin_EVA1_EVA1C_rpt2"/>
    <property type="match status" value="1"/>
</dbReference>
<accession>A0A3Q0RPP2</accession>
<keyword evidence="3" id="KW-0812">Transmembrane</keyword>
<reference evidence="5" key="1">
    <citation type="submission" date="2025-08" db="UniProtKB">
        <authorList>
            <consortium name="Ensembl"/>
        </authorList>
    </citation>
    <scope>IDENTIFICATION</scope>
</reference>
<keyword evidence="1" id="KW-0430">Lectin</keyword>
<dbReference type="Ensembl" id="ENSACIT00000012617.1">
    <property type="protein sequence ID" value="ENSACIP00000012272.1"/>
    <property type="gene ID" value="ENSACIG00000009580.1"/>
</dbReference>
<proteinExistence type="predicted"/>
<evidence type="ECO:0000313" key="5">
    <source>
        <dbReference type="Ensembl" id="ENSACIP00000012272.1"/>
    </source>
</evidence>
<dbReference type="AlphaFoldDB" id="A0A3Q0RPP2"/>
<dbReference type="InterPro" id="IPR000922">
    <property type="entry name" value="Lectin_gal-bd_dom"/>
</dbReference>
<feature type="domain" description="SUEL-type lectin" evidence="4">
    <location>
        <begin position="35"/>
        <end position="111"/>
    </location>
</feature>
<dbReference type="GO" id="GO:0030246">
    <property type="term" value="F:carbohydrate binding"/>
    <property type="evidence" value="ECO:0007669"/>
    <property type="project" value="UniProtKB-KW"/>
</dbReference>
<evidence type="ECO:0000256" key="1">
    <source>
        <dbReference type="ARBA" id="ARBA00022734"/>
    </source>
</evidence>
<dbReference type="Gene3D" id="2.60.120.740">
    <property type="match status" value="1"/>
</dbReference>
<keyword evidence="6" id="KW-1185">Reference proteome</keyword>
<dbReference type="GeneTree" id="ENSGT00940000178209"/>
<protein>
    <recommendedName>
        <fullName evidence="4">SUEL-type lectin domain-containing protein</fullName>
    </recommendedName>
</protein>
<keyword evidence="3" id="KW-0472">Membrane</keyword>
<evidence type="ECO:0000313" key="6">
    <source>
        <dbReference type="Proteomes" id="UP000261340"/>
    </source>
</evidence>
<dbReference type="Proteomes" id="UP000261340">
    <property type="component" value="Unplaced"/>
</dbReference>
<evidence type="ECO:0000256" key="2">
    <source>
        <dbReference type="ARBA" id="ARBA00022737"/>
    </source>
</evidence>
<evidence type="ECO:0000256" key="3">
    <source>
        <dbReference type="SAM" id="Phobius"/>
    </source>
</evidence>
<dbReference type="PANTHER" id="PTHR46780">
    <property type="entry name" value="PROTEIN EVA-1"/>
    <property type="match status" value="1"/>
</dbReference>
<organism evidence="5 6">
    <name type="scientific">Amphilophus citrinellus</name>
    <name type="common">Midas cichlid</name>
    <name type="synonym">Cichlasoma citrinellum</name>
    <dbReference type="NCBI Taxonomy" id="61819"/>
    <lineage>
        <taxon>Eukaryota</taxon>
        <taxon>Metazoa</taxon>
        <taxon>Chordata</taxon>
        <taxon>Craniata</taxon>
        <taxon>Vertebrata</taxon>
        <taxon>Euteleostomi</taxon>
        <taxon>Actinopterygii</taxon>
        <taxon>Neopterygii</taxon>
        <taxon>Teleostei</taxon>
        <taxon>Neoteleostei</taxon>
        <taxon>Acanthomorphata</taxon>
        <taxon>Ovalentaria</taxon>
        <taxon>Cichlomorphae</taxon>
        <taxon>Cichliformes</taxon>
        <taxon>Cichlidae</taxon>
        <taxon>New World cichlids</taxon>
        <taxon>Cichlasomatinae</taxon>
        <taxon>Heroini</taxon>
        <taxon>Amphilophus</taxon>
    </lineage>
</organism>
<dbReference type="STRING" id="61819.ENSACIP00000012272"/>
<reference evidence="5" key="2">
    <citation type="submission" date="2025-09" db="UniProtKB">
        <authorList>
            <consortium name="Ensembl"/>
        </authorList>
    </citation>
    <scope>IDENTIFICATION</scope>
</reference>
<keyword evidence="3" id="KW-1133">Transmembrane helix</keyword>